<dbReference type="Gene3D" id="3.30.70.100">
    <property type="match status" value="2"/>
</dbReference>
<dbReference type="InterPro" id="IPR011008">
    <property type="entry name" value="Dimeric_a/b-barrel"/>
</dbReference>
<dbReference type="AlphaFoldDB" id="A0A7H0G1G4"/>
<proteinExistence type="predicted"/>
<accession>A0A7H0G1G4</accession>
<dbReference type="InterPro" id="IPR012577">
    <property type="entry name" value="NIPSNAP"/>
</dbReference>
<evidence type="ECO:0000313" key="2">
    <source>
        <dbReference type="EMBL" id="QNP42130.1"/>
    </source>
</evidence>
<protein>
    <submittedName>
        <fullName evidence="2">NIPSNAP family protein</fullName>
    </submittedName>
</protein>
<keyword evidence="3" id="KW-1185">Reference proteome</keyword>
<evidence type="ECO:0000259" key="1">
    <source>
        <dbReference type="Pfam" id="PF07978"/>
    </source>
</evidence>
<name>A0A7H0G1G4_9GAMM</name>
<sequence>MWFRRLDDAGRLRHEDHVLELRQYTLHPGQRDVLVELFEREFVETQEAVGMHVLGTFRDLDAPDRFVWLRSFPSMAARADALQAFYGGPVWQQHRAAANATMIDSDNVLLLQPAEANAGTTTATPPRPAPGAAVPAGAWCLGTCALTQPAQDGFAARFERELAPRLQAHGARIVARYVTDASANTFPRLPVREGERVFVWLARFDDVAALDAHLHALRGDAGWRDALASALLDELREPPELRRLLPTARSELR</sequence>
<dbReference type="Proteomes" id="UP000516018">
    <property type="component" value="Chromosome"/>
</dbReference>
<organism evidence="2 3">
    <name type="scientific">Agrilutibacter terrestris</name>
    <dbReference type="NCBI Taxonomy" id="2865112"/>
    <lineage>
        <taxon>Bacteria</taxon>
        <taxon>Pseudomonadati</taxon>
        <taxon>Pseudomonadota</taxon>
        <taxon>Gammaproteobacteria</taxon>
        <taxon>Lysobacterales</taxon>
        <taxon>Lysobacteraceae</taxon>
        <taxon>Agrilutibacter</taxon>
    </lineage>
</organism>
<dbReference type="SUPFAM" id="SSF54909">
    <property type="entry name" value="Dimeric alpha+beta barrel"/>
    <property type="match status" value="2"/>
</dbReference>
<dbReference type="EMBL" id="CP060820">
    <property type="protein sequence ID" value="QNP42130.1"/>
    <property type="molecule type" value="Genomic_DNA"/>
</dbReference>
<reference evidence="2 3" key="1">
    <citation type="submission" date="2020-08" db="EMBL/GenBank/DDBJ databases">
        <title>Lysobacter sp. II4 sp. nov., isolated from soil.</title>
        <authorList>
            <person name="Woo C.Y."/>
            <person name="Kim J."/>
        </authorList>
    </citation>
    <scope>NUCLEOTIDE SEQUENCE [LARGE SCALE GENOMIC DNA]</scope>
    <source>
        <strain evidence="2 3">II4</strain>
    </source>
</reference>
<evidence type="ECO:0000313" key="3">
    <source>
        <dbReference type="Proteomes" id="UP000516018"/>
    </source>
</evidence>
<gene>
    <name evidence="2" type="ORF">H8B22_07360</name>
</gene>
<dbReference type="Pfam" id="PF07978">
    <property type="entry name" value="NIPSNAP"/>
    <property type="match status" value="1"/>
</dbReference>
<feature type="domain" description="NIPSNAP" evidence="1">
    <location>
        <begin position="20"/>
        <end position="114"/>
    </location>
</feature>
<dbReference type="KEGG" id="lsx:H8B22_07360"/>